<organism evidence="3 4">
    <name type="scientific">Panacibacter ginsenosidivorans</name>
    <dbReference type="NCBI Taxonomy" id="1813871"/>
    <lineage>
        <taxon>Bacteria</taxon>
        <taxon>Pseudomonadati</taxon>
        <taxon>Bacteroidota</taxon>
        <taxon>Chitinophagia</taxon>
        <taxon>Chitinophagales</taxon>
        <taxon>Chitinophagaceae</taxon>
        <taxon>Panacibacter</taxon>
    </lineage>
</organism>
<reference evidence="3 4" key="1">
    <citation type="journal article" date="2016" name="Int. J. Syst. Evol. Microbiol.">
        <title>Panacibacter ginsenosidivorans gen. nov., sp. nov., with ginsenoside converting activity isolated from soil of a ginseng field.</title>
        <authorList>
            <person name="Siddiqi M.Z."/>
            <person name="Muhammad Shafi S."/>
            <person name="Choi K.D."/>
            <person name="Im W.T."/>
        </authorList>
    </citation>
    <scope>NUCLEOTIDE SEQUENCE [LARGE SCALE GENOMIC DNA]</scope>
    <source>
        <strain evidence="3 4">Gsoil1550</strain>
    </source>
</reference>
<feature type="transmembrane region" description="Helical" evidence="1">
    <location>
        <begin position="265"/>
        <end position="284"/>
    </location>
</feature>
<dbReference type="AlphaFoldDB" id="A0A5B8VDW2"/>
<keyword evidence="1" id="KW-0472">Membrane</keyword>
<feature type="transmembrane region" description="Helical" evidence="1">
    <location>
        <begin position="105"/>
        <end position="125"/>
    </location>
</feature>
<feature type="transmembrane region" description="Helical" evidence="1">
    <location>
        <begin position="131"/>
        <end position="150"/>
    </location>
</feature>
<evidence type="ECO:0000313" key="3">
    <source>
        <dbReference type="EMBL" id="QEC68478.1"/>
    </source>
</evidence>
<proteinExistence type="predicted"/>
<feature type="transmembrane region" description="Helical" evidence="1">
    <location>
        <begin position="218"/>
        <end position="235"/>
    </location>
</feature>
<feature type="transmembrane region" description="Helical" evidence="1">
    <location>
        <begin position="64"/>
        <end position="84"/>
    </location>
</feature>
<dbReference type="Proteomes" id="UP000321533">
    <property type="component" value="Chromosome"/>
</dbReference>
<keyword evidence="4" id="KW-1185">Reference proteome</keyword>
<dbReference type="Pfam" id="PF09925">
    <property type="entry name" value="DUF2157"/>
    <property type="match status" value="1"/>
</dbReference>
<name>A0A5B8VDW2_9BACT</name>
<feature type="transmembrane region" description="Helical" evidence="1">
    <location>
        <begin position="40"/>
        <end position="58"/>
    </location>
</feature>
<gene>
    <name evidence="3" type="ORF">FRZ67_14615</name>
</gene>
<feature type="transmembrane region" description="Helical" evidence="1">
    <location>
        <begin position="296"/>
        <end position="316"/>
    </location>
</feature>
<evidence type="ECO:0000313" key="4">
    <source>
        <dbReference type="Proteomes" id="UP000321533"/>
    </source>
</evidence>
<dbReference type="InterPro" id="IPR018677">
    <property type="entry name" value="DUF2157"/>
</dbReference>
<feature type="transmembrane region" description="Helical" evidence="1">
    <location>
        <begin position="155"/>
        <end position="175"/>
    </location>
</feature>
<accession>A0A5B8VDW2</accession>
<protein>
    <submittedName>
        <fullName evidence="3">DUF2157 domain-containing protein</fullName>
    </submittedName>
</protein>
<dbReference type="OrthoDB" id="650263at2"/>
<keyword evidence="1" id="KW-0812">Transmembrane</keyword>
<dbReference type="KEGG" id="pgin:FRZ67_14615"/>
<dbReference type="RefSeq" id="WP_147190523.1">
    <property type="nucleotide sequence ID" value="NZ_CP042435.1"/>
</dbReference>
<feature type="transmembrane region" description="Helical" evidence="1">
    <location>
        <begin position="187"/>
        <end position="206"/>
    </location>
</feature>
<dbReference type="EMBL" id="CP042435">
    <property type="protein sequence ID" value="QEC68478.1"/>
    <property type="molecule type" value="Genomic_DNA"/>
</dbReference>
<evidence type="ECO:0000259" key="2">
    <source>
        <dbReference type="Pfam" id="PF09925"/>
    </source>
</evidence>
<feature type="domain" description="DUF2157" evidence="2">
    <location>
        <begin position="8"/>
        <end position="152"/>
    </location>
</feature>
<feature type="transmembrane region" description="Helical" evidence="1">
    <location>
        <begin position="241"/>
        <end position="258"/>
    </location>
</feature>
<keyword evidence="1" id="KW-1133">Transmembrane helix</keyword>
<sequence length="329" mass="36996">MDIPAFEKLRDQQIITDADLEKVKTFEASQPVSVHWDLRTLLYLGIFLLTTGIGIIVYKNIDTIGHDIIITAITVSCAACFFYCTRKAKGYANKKVESSNVWFDYILLLGCLLLLTLIGYVQFQYSAFGSRWGLATFMPMVILFITAYYFDHLGVLSLAITNLAAWIGITVTPMQILDDNDFSNERIILSGIVLGAGLIAFSIVTVKRNIKSHFAFTYKNFGAHILFISLLAALFEFEDIYLLGIAVFGAIAFFFYRHAVKENSFYFLVVTFLYSYIAAGYFIIRLLDATGGGMGAVYLGLFYFIGSGIVLIRLLMYYNKIIKANDSIR</sequence>
<evidence type="ECO:0000256" key="1">
    <source>
        <dbReference type="SAM" id="Phobius"/>
    </source>
</evidence>